<dbReference type="EMBL" id="JAPDRL010000010">
    <property type="protein sequence ID" value="KAJ9667770.1"/>
    <property type="molecule type" value="Genomic_DNA"/>
</dbReference>
<name>A0ABQ9NZH5_9PEZI</name>
<accession>A0ABQ9NZH5</accession>
<evidence type="ECO:0008006" key="7">
    <source>
        <dbReference type="Google" id="ProtNLM"/>
    </source>
</evidence>
<gene>
    <name evidence="5" type="ORF">H2201_001956</name>
</gene>
<protein>
    <recommendedName>
        <fullName evidence="7">Nucleic acid-binding protein</fullName>
    </recommendedName>
</protein>
<keyword evidence="3" id="KW-0687">Ribonucleoprotein</keyword>
<keyword evidence="6" id="KW-1185">Reference proteome</keyword>
<proteinExistence type="inferred from homology"/>
<feature type="region of interest" description="Disordered" evidence="4">
    <location>
        <begin position="238"/>
        <end position="293"/>
    </location>
</feature>
<evidence type="ECO:0000256" key="2">
    <source>
        <dbReference type="ARBA" id="ARBA00022980"/>
    </source>
</evidence>
<dbReference type="Gene3D" id="2.40.50.140">
    <property type="entry name" value="Nucleic acid-binding proteins"/>
    <property type="match status" value="1"/>
</dbReference>
<keyword evidence="2" id="KW-0689">Ribosomal protein</keyword>
<comment type="caution">
    <text evidence="5">The sequence shown here is derived from an EMBL/GenBank/DDBJ whole genome shotgun (WGS) entry which is preliminary data.</text>
</comment>
<comment type="similarity">
    <text evidence="1">Belongs to the universal ribosomal protein uS17 family.</text>
</comment>
<dbReference type="SUPFAM" id="SSF50249">
    <property type="entry name" value="Nucleic acid-binding proteins"/>
    <property type="match status" value="1"/>
</dbReference>
<dbReference type="PANTHER" id="PTHR10744:SF1">
    <property type="entry name" value="SMALL RIBOSOMAL SUBUNIT PROTEIN US17M"/>
    <property type="match status" value="1"/>
</dbReference>
<dbReference type="InterPro" id="IPR012340">
    <property type="entry name" value="NA-bd_OB-fold"/>
</dbReference>
<evidence type="ECO:0000313" key="5">
    <source>
        <dbReference type="EMBL" id="KAJ9667770.1"/>
    </source>
</evidence>
<feature type="compositionally biased region" description="Basic and acidic residues" evidence="4">
    <location>
        <begin position="255"/>
        <end position="293"/>
    </location>
</feature>
<sequence length="293" mass="32133">MASVTSRKLNGVVVSAGKMQKTVKVRIAAQEWNKHIRKHLPAPYTVLVSDPSSSVREGDIISLASGWRASKTVRHVVTSIIAPFGPPLDQRPPLPTEAERIAARTAKRVEKDVRQAARGRTAVLERIGPARRGLGAGVVVRKGEVKGEGEGAAEEGKLRRDRRRERVTAAAKVLGLEFEEAMMEPETAKTLLSRAAAQIWWQARMEKQFATREKGVVRAAFEGAVQPESVEEVEIGELPESGLPDGGHPLGNSGDRARENANKAMMMEEKAVENERQADEVGERLREGFEKKL</sequence>
<dbReference type="PANTHER" id="PTHR10744">
    <property type="entry name" value="40S RIBOSOMAL PROTEIN S11 FAMILY MEMBER"/>
    <property type="match status" value="1"/>
</dbReference>
<evidence type="ECO:0000313" key="6">
    <source>
        <dbReference type="Proteomes" id="UP001172684"/>
    </source>
</evidence>
<dbReference type="Proteomes" id="UP001172684">
    <property type="component" value="Unassembled WGS sequence"/>
</dbReference>
<dbReference type="Pfam" id="PF00366">
    <property type="entry name" value="Ribosomal_S17"/>
    <property type="match status" value="1"/>
</dbReference>
<evidence type="ECO:0000256" key="1">
    <source>
        <dbReference type="ARBA" id="ARBA00010254"/>
    </source>
</evidence>
<organism evidence="5 6">
    <name type="scientific">Coniosporium apollinis</name>
    <dbReference type="NCBI Taxonomy" id="61459"/>
    <lineage>
        <taxon>Eukaryota</taxon>
        <taxon>Fungi</taxon>
        <taxon>Dikarya</taxon>
        <taxon>Ascomycota</taxon>
        <taxon>Pezizomycotina</taxon>
        <taxon>Dothideomycetes</taxon>
        <taxon>Dothideomycetes incertae sedis</taxon>
        <taxon>Coniosporium</taxon>
    </lineage>
</organism>
<evidence type="ECO:0000256" key="4">
    <source>
        <dbReference type="SAM" id="MobiDB-lite"/>
    </source>
</evidence>
<reference evidence="5" key="1">
    <citation type="submission" date="2022-10" db="EMBL/GenBank/DDBJ databases">
        <title>Culturing micro-colonial fungi from biological soil crusts in the Mojave desert and describing Neophaeococcomyces mojavensis, and introducing the new genera and species Taxawa tesnikishii.</title>
        <authorList>
            <person name="Kurbessoian T."/>
            <person name="Stajich J.E."/>
        </authorList>
    </citation>
    <scope>NUCLEOTIDE SEQUENCE</scope>
    <source>
        <strain evidence="5">TK_1</strain>
    </source>
</reference>
<dbReference type="InterPro" id="IPR000266">
    <property type="entry name" value="Ribosomal_uS17"/>
</dbReference>
<evidence type="ECO:0000256" key="3">
    <source>
        <dbReference type="ARBA" id="ARBA00023274"/>
    </source>
</evidence>